<dbReference type="AlphaFoldDB" id="D9SFX9"/>
<dbReference type="Gene3D" id="3.40.50.620">
    <property type="entry name" value="HUPs"/>
    <property type="match status" value="1"/>
</dbReference>
<comment type="domain">
    <text evidence="8">The N-terminal region contains the highly conserved SGGXDS motif, predicted to be a P-loop motif involved in ATP binding.</text>
</comment>
<comment type="catalytic activity">
    <reaction evidence="7 8">
        <text>cytidine(34) in tRNA(Ile2) + L-lysine + ATP = lysidine(34) in tRNA(Ile2) + AMP + diphosphate + H(+)</text>
        <dbReference type="Rhea" id="RHEA:43744"/>
        <dbReference type="Rhea" id="RHEA-COMP:10625"/>
        <dbReference type="Rhea" id="RHEA-COMP:10670"/>
        <dbReference type="ChEBI" id="CHEBI:15378"/>
        <dbReference type="ChEBI" id="CHEBI:30616"/>
        <dbReference type="ChEBI" id="CHEBI:32551"/>
        <dbReference type="ChEBI" id="CHEBI:33019"/>
        <dbReference type="ChEBI" id="CHEBI:82748"/>
        <dbReference type="ChEBI" id="CHEBI:83665"/>
        <dbReference type="ChEBI" id="CHEBI:456215"/>
        <dbReference type="EC" id="6.3.4.19"/>
    </reaction>
</comment>
<comment type="subcellular location">
    <subcellularLocation>
        <location evidence="1 8">Cytoplasm</location>
    </subcellularLocation>
</comment>
<protein>
    <recommendedName>
        <fullName evidence="8">tRNA(Ile)-lysidine synthase</fullName>
        <ecNumber evidence="8">6.3.4.19</ecNumber>
    </recommendedName>
    <alternativeName>
        <fullName evidence="8">tRNA(Ile)-2-lysyl-cytidine synthase</fullName>
    </alternativeName>
    <alternativeName>
        <fullName evidence="8">tRNA(Ile)-lysidine synthetase</fullName>
    </alternativeName>
</protein>
<dbReference type="GO" id="GO:0006400">
    <property type="term" value="P:tRNA modification"/>
    <property type="evidence" value="ECO:0007669"/>
    <property type="project" value="UniProtKB-UniRule"/>
</dbReference>
<evidence type="ECO:0000259" key="9">
    <source>
        <dbReference type="SMART" id="SM00977"/>
    </source>
</evidence>
<evidence type="ECO:0000256" key="2">
    <source>
        <dbReference type="ARBA" id="ARBA00022490"/>
    </source>
</evidence>
<comment type="similarity">
    <text evidence="8">Belongs to the tRNA(Ile)-lysidine synthase family.</text>
</comment>
<dbReference type="InterPro" id="IPR012094">
    <property type="entry name" value="tRNA_Ile_lys_synt"/>
</dbReference>
<dbReference type="PANTHER" id="PTHR43033">
    <property type="entry name" value="TRNA(ILE)-LYSIDINE SYNTHASE-RELATED"/>
    <property type="match status" value="1"/>
</dbReference>
<dbReference type="Pfam" id="PF11734">
    <property type="entry name" value="TilS_C"/>
    <property type="match status" value="1"/>
</dbReference>
<evidence type="ECO:0000256" key="1">
    <source>
        <dbReference type="ARBA" id="ARBA00004496"/>
    </source>
</evidence>
<evidence type="ECO:0000256" key="3">
    <source>
        <dbReference type="ARBA" id="ARBA00022598"/>
    </source>
</evidence>
<keyword evidence="3 8" id="KW-0436">Ligase</keyword>
<dbReference type="NCBIfam" id="TIGR02433">
    <property type="entry name" value="lysidine_TilS_C"/>
    <property type="match status" value="1"/>
</dbReference>
<evidence type="ECO:0000313" key="10">
    <source>
        <dbReference type="EMBL" id="ADL55426.1"/>
    </source>
</evidence>
<evidence type="ECO:0000313" key="11">
    <source>
        <dbReference type="Proteomes" id="UP000001235"/>
    </source>
</evidence>
<dbReference type="GO" id="GO:0005524">
    <property type="term" value="F:ATP binding"/>
    <property type="evidence" value="ECO:0007669"/>
    <property type="project" value="UniProtKB-UniRule"/>
</dbReference>
<dbReference type="SUPFAM" id="SSF82829">
    <property type="entry name" value="MesJ substrate recognition domain-like"/>
    <property type="match status" value="1"/>
</dbReference>
<reference evidence="10 11" key="1">
    <citation type="submission" date="2010-08" db="EMBL/GenBank/DDBJ databases">
        <title>Complete sequence of Gallionella capsiferriformans ES-2.</title>
        <authorList>
            <consortium name="US DOE Joint Genome Institute"/>
            <person name="Lucas S."/>
            <person name="Copeland A."/>
            <person name="Lapidus A."/>
            <person name="Cheng J.-F."/>
            <person name="Bruce D."/>
            <person name="Goodwin L."/>
            <person name="Pitluck S."/>
            <person name="Chertkov O."/>
            <person name="Davenport K.W."/>
            <person name="Detter J.C."/>
            <person name="Han C."/>
            <person name="Tapia R."/>
            <person name="Land M."/>
            <person name="Hauser L."/>
            <person name="Chang Y.-J."/>
            <person name="Jeffries C."/>
            <person name="Kyrpides N."/>
            <person name="Ivanova N."/>
            <person name="Mikhailova N."/>
            <person name="Shelobolina E.S."/>
            <person name="Picardal F."/>
            <person name="Roden E."/>
            <person name="Emerson D."/>
            <person name="Woyke T."/>
        </authorList>
    </citation>
    <scope>NUCLEOTIDE SEQUENCE [LARGE SCALE GENOMIC DNA]</scope>
    <source>
        <strain evidence="10 11">ES-2</strain>
    </source>
</reference>
<dbReference type="OrthoDB" id="9807403at2"/>
<dbReference type="HOGENOM" id="CLU_018869_2_0_4"/>
<feature type="domain" description="Lysidine-tRNA(Ile) synthetase C-terminal" evidence="9">
    <location>
        <begin position="373"/>
        <end position="446"/>
    </location>
</feature>
<keyword evidence="4 8" id="KW-0819">tRNA processing</keyword>
<dbReference type="InterPro" id="IPR015262">
    <property type="entry name" value="tRNA_Ile_lys_synt_subst-bd"/>
</dbReference>
<dbReference type="Proteomes" id="UP000001235">
    <property type="component" value="Chromosome"/>
</dbReference>
<dbReference type="Pfam" id="PF01171">
    <property type="entry name" value="ATP_bind_3"/>
    <property type="match status" value="1"/>
</dbReference>
<dbReference type="CDD" id="cd01992">
    <property type="entry name" value="TilS_N"/>
    <property type="match status" value="1"/>
</dbReference>
<comment type="function">
    <text evidence="8">Ligates lysine onto the cytidine present at position 34 of the AUA codon-specific tRNA(Ile) that contains the anticodon CAU, in an ATP-dependent manner. Cytidine is converted to lysidine, thus changing the amino acid specificity of the tRNA from methionine to isoleucine.</text>
</comment>
<name>D9SFX9_GALCS</name>
<keyword evidence="2 8" id="KW-0963">Cytoplasm</keyword>
<evidence type="ECO:0000256" key="5">
    <source>
        <dbReference type="ARBA" id="ARBA00022741"/>
    </source>
</evidence>
<dbReference type="GO" id="GO:0032267">
    <property type="term" value="F:tRNA(Ile)-lysidine synthase activity"/>
    <property type="evidence" value="ECO:0007669"/>
    <property type="project" value="UniProtKB-EC"/>
</dbReference>
<dbReference type="SMART" id="SM00977">
    <property type="entry name" value="TilS_C"/>
    <property type="match status" value="1"/>
</dbReference>
<keyword evidence="11" id="KW-1185">Reference proteome</keyword>
<dbReference type="InterPro" id="IPR014729">
    <property type="entry name" value="Rossmann-like_a/b/a_fold"/>
</dbReference>
<dbReference type="EMBL" id="CP002159">
    <property type="protein sequence ID" value="ADL55426.1"/>
    <property type="molecule type" value="Genomic_DNA"/>
</dbReference>
<dbReference type="KEGG" id="gca:Galf_1400"/>
<dbReference type="RefSeq" id="WP_013293365.1">
    <property type="nucleotide sequence ID" value="NC_014394.1"/>
</dbReference>
<keyword evidence="6 8" id="KW-0067">ATP-binding</keyword>
<dbReference type="PANTHER" id="PTHR43033:SF1">
    <property type="entry name" value="TRNA(ILE)-LYSIDINE SYNTHASE-RELATED"/>
    <property type="match status" value="1"/>
</dbReference>
<dbReference type="SUPFAM" id="SSF52402">
    <property type="entry name" value="Adenine nucleotide alpha hydrolases-like"/>
    <property type="match status" value="1"/>
</dbReference>
<gene>
    <name evidence="8" type="primary">tilS</name>
    <name evidence="10" type="ordered locus">Galf_1400</name>
</gene>
<dbReference type="Gene3D" id="1.20.59.20">
    <property type="match status" value="1"/>
</dbReference>
<evidence type="ECO:0000256" key="7">
    <source>
        <dbReference type="ARBA" id="ARBA00048539"/>
    </source>
</evidence>
<proteinExistence type="inferred from homology"/>
<keyword evidence="5 8" id="KW-0547">Nucleotide-binding</keyword>
<dbReference type="SUPFAM" id="SSF56037">
    <property type="entry name" value="PheT/TilS domain"/>
    <property type="match status" value="1"/>
</dbReference>
<dbReference type="InterPro" id="IPR012796">
    <property type="entry name" value="Lysidine-tRNA-synth_C"/>
</dbReference>
<dbReference type="InterPro" id="IPR011063">
    <property type="entry name" value="TilS/TtcA_N"/>
</dbReference>
<dbReference type="EC" id="6.3.4.19" evidence="8"/>
<accession>D9SFX9</accession>
<organism evidence="10 11">
    <name type="scientific">Gallionella capsiferriformans (strain ES-2)</name>
    <name type="common">Gallionella ferruginea capsiferriformans (strain ES-2)</name>
    <dbReference type="NCBI Taxonomy" id="395494"/>
    <lineage>
        <taxon>Bacteria</taxon>
        <taxon>Pseudomonadati</taxon>
        <taxon>Pseudomonadota</taxon>
        <taxon>Betaproteobacteria</taxon>
        <taxon>Nitrosomonadales</taxon>
        <taxon>Gallionellaceae</taxon>
        <taxon>Gallionella</taxon>
    </lineage>
</organism>
<dbReference type="InterPro" id="IPR012795">
    <property type="entry name" value="tRNA_Ile_lys_synt_N"/>
</dbReference>
<dbReference type="NCBIfam" id="TIGR02432">
    <property type="entry name" value="lysidine_TilS_N"/>
    <property type="match status" value="1"/>
</dbReference>
<dbReference type="STRING" id="395494.Galf_1400"/>
<evidence type="ECO:0000256" key="6">
    <source>
        <dbReference type="ARBA" id="ARBA00022840"/>
    </source>
</evidence>
<dbReference type="Pfam" id="PF09179">
    <property type="entry name" value="TilS"/>
    <property type="match status" value="1"/>
</dbReference>
<dbReference type="HAMAP" id="MF_01161">
    <property type="entry name" value="tRNA_Ile_lys_synt"/>
    <property type="match status" value="1"/>
</dbReference>
<evidence type="ECO:0000256" key="8">
    <source>
        <dbReference type="HAMAP-Rule" id="MF_01161"/>
    </source>
</evidence>
<feature type="binding site" evidence="8">
    <location>
        <begin position="35"/>
        <end position="40"/>
    </location>
    <ligand>
        <name>ATP</name>
        <dbReference type="ChEBI" id="CHEBI:30616"/>
    </ligand>
</feature>
<sequence>MASSRKSSLLNLTERLAISLGPQLPEGSSILLGLSGGVDSVVLLHLLHHLAPRFSWKLSALHVHHGISRNADSWAEFCRLLCERHQIPLCIERVDIAPLRSQGIEAAARRLRHAAFDAQRCDFVALAHHADDQVETLFLQLLRGAGVKGASAMPVLSQPKKTQRTHRLVRPLLQFTRDEILTYAAEQRLEWVEDESNADERYPRNFLRHRLLPELATQFPSYRETLTRSTSHFAEAASLLDELARIDAAGALIDACLSVTALQALSHARAKNLLRYFFDQQGAPMPHAAKLDDLLQQLCSAREDAALCIDFGGWQVRRHQGRVYVLQAFASFDGVLQWQGEAILPWPALNASVVFQYTEGQGISLATLQGAEVTLRQRQGGESLRPQAAGSTRTLKNLFQECGIPPWQRERLPLLYCGDDLVCVPGVAIAAAFQATGIEAAVSISLTPR</sequence>
<dbReference type="eggNOG" id="COG0037">
    <property type="taxonomic scope" value="Bacteria"/>
</dbReference>
<evidence type="ECO:0000256" key="4">
    <source>
        <dbReference type="ARBA" id="ARBA00022694"/>
    </source>
</evidence>
<dbReference type="GO" id="GO:0005737">
    <property type="term" value="C:cytoplasm"/>
    <property type="evidence" value="ECO:0007669"/>
    <property type="project" value="UniProtKB-SubCell"/>
</dbReference>